<dbReference type="InterPro" id="IPR000232">
    <property type="entry name" value="HSF_DNA-bd"/>
</dbReference>
<dbReference type="GO" id="GO:0003700">
    <property type="term" value="F:DNA-binding transcription factor activity"/>
    <property type="evidence" value="ECO:0007669"/>
    <property type="project" value="InterPro"/>
</dbReference>
<keyword evidence="3" id="KW-0539">Nucleus</keyword>
<keyword evidence="7" id="KW-1185">Reference proteome</keyword>
<dbReference type="STRING" id="857967.G0R336"/>
<reference evidence="6 7" key="1">
    <citation type="submission" date="2011-07" db="EMBL/GenBank/DDBJ databases">
        <authorList>
            <person name="Coyne R."/>
            <person name="Brami D."/>
            <person name="Johnson J."/>
            <person name="Hostetler J."/>
            <person name="Hannick L."/>
            <person name="Clark T."/>
            <person name="Cassidy-Hanley D."/>
            <person name="Inman J."/>
        </authorList>
    </citation>
    <scope>NUCLEOTIDE SEQUENCE [LARGE SCALE GENOMIC DNA]</scope>
    <source>
        <strain evidence="6 7">G5</strain>
    </source>
</reference>
<accession>G0R336</accession>
<dbReference type="PANTHER" id="PTHR10015:SF206">
    <property type="entry name" value="HSF-TYPE DNA-BINDING DOMAIN-CONTAINING PROTEIN"/>
    <property type="match status" value="1"/>
</dbReference>
<keyword evidence="2" id="KW-0238">DNA-binding</keyword>
<dbReference type="InParanoid" id="G0R336"/>
<sequence>MRKKISQRTNQTIPGFLSKTYKILENQEYYDIICWNDDGKAFKIKQPNELAEKVLPKYFKTNNFASFVRQLNMYDFHKVRHDSEENEWRHKLFRKGYPHLLCEIKRKIHDNQILVETFSQSQKEQNQIATQHIQQEILADNRLLWKKLFSIFLTYMGPKQIPELNFLYNNVNNDNVNQYWDKYNKFVHEQKNLDNNQFNDE</sequence>
<feature type="domain" description="HSF-type DNA-binding" evidence="5">
    <location>
        <begin position="12"/>
        <end position="107"/>
    </location>
</feature>
<dbReference type="PANTHER" id="PTHR10015">
    <property type="entry name" value="HEAT SHOCK TRANSCRIPTION FACTOR"/>
    <property type="match status" value="1"/>
</dbReference>
<dbReference type="GeneID" id="14904191"/>
<dbReference type="GO" id="GO:0005634">
    <property type="term" value="C:nucleus"/>
    <property type="evidence" value="ECO:0007669"/>
    <property type="project" value="UniProtKB-SubCell"/>
</dbReference>
<dbReference type="EMBL" id="GL984291">
    <property type="protein sequence ID" value="EGR28112.1"/>
    <property type="molecule type" value="Genomic_DNA"/>
</dbReference>
<gene>
    <name evidence="6" type="ORF">IMG5_182970</name>
</gene>
<dbReference type="Proteomes" id="UP000008983">
    <property type="component" value="Unassembled WGS sequence"/>
</dbReference>
<dbReference type="eggNOG" id="KOG0627">
    <property type="taxonomic scope" value="Eukaryota"/>
</dbReference>
<dbReference type="SUPFAM" id="SSF46785">
    <property type="entry name" value="Winged helix' DNA-binding domain"/>
    <property type="match status" value="1"/>
</dbReference>
<dbReference type="Pfam" id="PF00447">
    <property type="entry name" value="HSF_DNA-bind"/>
    <property type="match status" value="1"/>
</dbReference>
<dbReference type="AlphaFoldDB" id="G0R336"/>
<dbReference type="InterPro" id="IPR036388">
    <property type="entry name" value="WH-like_DNA-bd_sf"/>
</dbReference>
<dbReference type="RefSeq" id="XP_004027457.1">
    <property type="nucleotide sequence ID" value="XM_004027408.1"/>
</dbReference>
<evidence type="ECO:0000259" key="5">
    <source>
        <dbReference type="SMART" id="SM00415"/>
    </source>
</evidence>
<protein>
    <recommendedName>
        <fullName evidence="5">HSF-type DNA-binding domain-containing protein</fullName>
    </recommendedName>
</protein>
<comment type="similarity">
    <text evidence="4">Belongs to the HSF family.</text>
</comment>
<name>G0R336_ICHMU</name>
<evidence type="ECO:0000256" key="1">
    <source>
        <dbReference type="ARBA" id="ARBA00004123"/>
    </source>
</evidence>
<evidence type="ECO:0000256" key="4">
    <source>
        <dbReference type="RuleBase" id="RU004020"/>
    </source>
</evidence>
<dbReference type="GO" id="GO:0043565">
    <property type="term" value="F:sequence-specific DNA binding"/>
    <property type="evidence" value="ECO:0007669"/>
    <property type="project" value="InterPro"/>
</dbReference>
<dbReference type="SMART" id="SM00415">
    <property type="entry name" value="HSF"/>
    <property type="match status" value="1"/>
</dbReference>
<organism evidence="6 7">
    <name type="scientific">Ichthyophthirius multifiliis</name>
    <name type="common">White spot disease agent</name>
    <name type="synonym">Ich</name>
    <dbReference type="NCBI Taxonomy" id="5932"/>
    <lineage>
        <taxon>Eukaryota</taxon>
        <taxon>Sar</taxon>
        <taxon>Alveolata</taxon>
        <taxon>Ciliophora</taxon>
        <taxon>Intramacronucleata</taxon>
        <taxon>Oligohymenophorea</taxon>
        <taxon>Hymenostomatida</taxon>
        <taxon>Ophryoglenina</taxon>
        <taxon>Ichthyophthirius</taxon>
    </lineage>
</organism>
<evidence type="ECO:0000256" key="2">
    <source>
        <dbReference type="ARBA" id="ARBA00023125"/>
    </source>
</evidence>
<dbReference type="InterPro" id="IPR036390">
    <property type="entry name" value="WH_DNA-bd_sf"/>
</dbReference>
<dbReference type="Gene3D" id="1.10.10.10">
    <property type="entry name" value="Winged helix-like DNA-binding domain superfamily/Winged helix DNA-binding domain"/>
    <property type="match status" value="1"/>
</dbReference>
<dbReference type="OrthoDB" id="60033at2759"/>
<dbReference type="PRINTS" id="PR00056">
    <property type="entry name" value="HSFDOMAIN"/>
</dbReference>
<dbReference type="FunFam" id="1.10.10.10:FF:000334">
    <property type="entry name" value="Heat shock factor protein 2"/>
    <property type="match status" value="1"/>
</dbReference>
<dbReference type="OMA" id="EENKICQ"/>
<evidence type="ECO:0000256" key="3">
    <source>
        <dbReference type="ARBA" id="ARBA00023242"/>
    </source>
</evidence>
<proteinExistence type="inferred from homology"/>
<evidence type="ECO:0000313" key="7">
    <source>
        <dbReference type="Proteomes" id="UP000008983"/>
    </source>
</evidence>
<comment type="subcellular location">
    <subcellularLocation>
        <location evidence="1">Nucleus</location>
    </subcellularLocation>
</comment>
<evidence type="ECO:0000313" key="6">
    <source>
        <dbReference type="EMBL" id="EGR28112.1"/>
    </source>
</evidence>